<evidence type="ECO:0000313" key="2">
    <source>
        <dbReference type="EMBL" id="CAI0648852.1"/>
    </source>
</evidence>
<reference evidence="2" key="1">
    <citation type="submission" date="2022-08" db="EMBL/GenBank/DDBJ databases">
        <authorList>
            <person name="Giroux E."/>
            <person name="Giroux E."/>
        </authorList>
    </citation>
    <scope>NUCLEOTIDE SEQUENCE</scope>
    <source>
        <strain evidence="2">H1091258</strain>
    </source>
</reference>
<protein>
    <recommendedName>
        <fullName evidence="1">Heterokaryon incompatibility domain-containing protein</fullName>
    </recommendedName>
</protein>
<dbReference type="AlphaFoldDB" id="A0A9W4WAG3"/>
<accession>A0A9W4WAG3</accession>
<sequence>CSSQVFSARIIHILDSKRLKLFVMLCEICIGALHDRKGWVSSDQAESEPTILLAHHESIASLEASAREACEICHPFWSQIDKDERSKLRDFGTQWAGRQDTGTRTRVNGEKLDKFDGLVTICAIINLGAEEGMKAAGMDILMSISLESEFRDECPLRRKDVTGTYIIQRGPDNDSGKMTPFLSPNTASGESWAKATAWIETCCSNHQACNVEAAAEAWYPTRLLDLSAPDLDLDTLRLIVASDEALECKQRYTTLSHCWGSAQFVQLKKSTYEDFRKRIQLSNLPKTFREAVEVTRGLGIRYLWIDSLCILQDRDDLSDWLVEAALMHKVYSHSYCNISAAGSQDSSKGLFFNRDSRLSLTEDATICAEGLGLDEDYVDCTIIDLEFWSHGVGQCPLNKRGWVLQERLLSPRVLHFGRDQLYWECREHAAAECYPDGLPETLRNGVPAKFKRLNPAVPSLDADQEETVDPFAYHRIWNSIVRSYSDTRLTKASDKLIALSGIAKDFQTKLNDTYVVGMWRSTLESSLLWHVSRQSQIDGSPSVRPEPYHAPTFSWASIDGRITTAGPTKENMLIEVVGLHLDHVSQDTTGLVTGGYLDLKCQPGSFQMVVNYIGELQQLFLKVGGTIVKSKHKKDWDNGVLVHLDVGQESFEDENTTGSLYYVPAQEQATSHDHLSYLLLVAMDESHTTFRRIGIAVTAEAEEIGLLSTVDKEVRTIRIV</sequence>
<dbReference type="InterPro" id="IPR010730">
    <property type="entry name" value="HET"/>
</dbReference>
<organism evidence="2 3">
    <name type="scientific">Colletotrichum noveboracense</name>
    <dbReference type="NCBI Taxonomy" id="2664923"/>
    <lineage>
        <taxon>Eukaryota</taxon>
        <taxon>Fungi</taxon>
        <taxon>Dikarya</taxon>
        <taxon>Ascomycota</taxon>
        <taxon>Pezizomycotina</taxon>
        <taxon>Sordariomycetes</taxon>
        <taxon>Hypocreomycetidae</taxon>
        <taxon>Glomerellales</taxon>
        <taxon>Glomerellaceae</taxon>
        <taxon>Colletotrichum</taxon>
        <taxon>Colletotrichum gloeosporioides species complex</taxon>
    </lineage>
</organism>
<evidence type="ECO:0000259" key="1">
    <source>
        <dbReference type="Pfam" id="PF06985"/>
    </source>
</evidence>
<gene>
    <name evidence="2" type="ORF">CGXH109_LOCUS79959</name>
</gene>
<name>A0A9W4WAG3_9PEZI</name>
<keyword evidence="3" id="KW-1185">Reference proteome</keyword>
<proteinExistence type="predicted"/>
<feature type="non-terminal residue" evidence="2">
    <location>
        <position position="720"/>
    </location>
</feature>
<dbReference type="PANTHER" id="PTHR33112">
    <property type="entry name" value="DOMAIN PROTEIN, PUTATIVE-RELATED"/>
    <property type="match status" value="1"/>
</dbReference>
<evidence type="ECO:0000313" key="3">
    <source>
        <dbReference type="Proteomes" id="UP001152533"/>
    </source>
</evidence>
<comment type="caution">
    <text evidence="2">The sequence shown here is derived from an EMBL/GenBank/DDBJ whole genome shotgun (WGS) entry which is preliminary data.</text>
</comment>
<dbReference type="EMBL" id="CAMGZC010000612">
    <property type="protein sequence ID" value="CAI0648852.1"/>
    <property type="molecule type" value="Genomic_DNA"/>
</dbReference>
<dbReference type="Pfam" id="PF06985">
    <property type="entry name" value="HET"/>
    <property type="match status" value="1"/>
</dbReference>
<dbReference type="Proteomes" id="UP001152533">
    <property type="component" value="Unassembled WGS sequence"/>
</dbReference>
<feature type="domain" description="Heterokaryon incompatibility" evidence="1">
    <location>
        <begin position="252"/>
        <end position="406"/>
    </location>
</feature>
<dbReference type="PANTHER" id="PTHR33112:SF11">
    <property type="entry name" value="HETEROKARYON INCOMPATIBILITY DOMAIN-CONTAINING PROTEIN"/>
    <property type="match status" value="1"/>
</dbReference>